<dbReference type="GO" id="GO:0008271">
    <property type="term" value="F:secondary active sulfate transmembrane transporter activity"/>
    <property type="evidence" value="ECO:0007669"/>
    <property type="project" value="InterPro"/>
</dbReference>
<evidence type="ECO:0000259" key="7">
    <source>
        <dbReference type="PROSITE" id="PS50801"/>
    </source>
</evidence>
<feature type="transmembrane region" description="Helical" evidence="6">
    <location>
        <begin position="358"/>
        <end position="381"/>
    </location>
</feature>
<name>A0A9W9TDY4_9EURO</name>
<keyword evidence="9" id="KW-1185">Reference proteome</keyword>
<accession>A0A9W9TDY4</accession>
<feature type="domain" description="STAS" evidence="7">
    <location>
        <begin position="527"/>
        <end position="672"/>
    </location>
</feature>
<dbReference type="InterPro" id="IPR001902">
    <property type="entry name" value="SLC26A/SulP_fam"/>
</dbReference>
<dbReference type="InterPro" id="IPR018045">
    <property type="entry name" value="S04_transporter_CS"/>
</dbReference>
<gene>
    <name evidence="8" type="ORF">N7498_000129</name>
</gene>
<dbReference type="AlphaFoldDB" id="A0A9W9TDY4"/>
<proteinExistence type="predicted"/>
<reference evidence="8" key="2">
    <citation type="journal article" date="2023" name="IMA Fungus">
        <title>Comparative genomic study of the Penicillium genus elucidates a diverse pangenome and 15 lateral gene transfer events.</title>
        <authorList>
            <person name="Petersen C."/>
            <person name="Sorensen T."/>
            <person name="Nielsen M.R."/>
            <person name="Sondergaard T.E."/>
            <person name="Sorensen J.L."/>
            <person name="Fitzpatrick D.A."/>
            <person name="Frisvad J.C."/>
            <person name="Nielsen K.L."/>
        </authorList>
    </citation>
    <scope>NUCLEOTIDE SEQUENCE</scope>
    <source>
        <strain evidence="8">IBT 15544</strain>
    </source>
</reference>
<feature type="region of interest" description="Disordered" evidence="5">
    <location>
        <begin position="564"/>
        <end position="585"/>
    </location>
</feature>
<feature type="transmembrane region" description="Helical" evidence="6">
    <location>
        <begin position="444"/>
        <end position="464"/>
    </location>
</feature>
<sequence length="744" mass="81957">MAPVKKMLGLKDHIDPLDKPSESRHEADPTVLDWLNDVVPTWRQFFHHLIRMFPFMNWIKHYNVQWLIGDLIAGATVGAVVIPQGMGYAKLAGLPVQYGLYTSFMGGVVYWLFATSKDITIGPVAIMSTVLGSVIPEVQRIYPGIPAPQIAMSITIICGSIVTFMGLARMGFIVDFIPLPSIAAFMTGSAITICSGQVKTLLGETAEFDNRGPAYQTIINTLKNVPSAKKYDAAMGVSALATLYLIRTACNFCVRKFPRRAKLFFFLTALRTVFIILLFTMISAIVNTHRRDDPAFAIVGQVSRGFEHAGVPVLKADIIKAYVYNLPACVIVLLLEHIAISKSFGRINNYTIDPSQEFIAIGITNLLGPFIGAYSATGSFSRSAIQSKSGSRTPLAGVTTAIVVLVAIYALTTVIFYIPHATLASVIIHAVGDLIVAPNTVYQFWRVSPLDAVIFVIGLVVAIMNTIPNSIYVTVCISIVVLIFRYAKAPGNFLSQTWVGEKQNNRPLFLPIDEFDSDMKPENPRHGVFIYRFSEGFNYPNAGHYTEAMVQSISKSTRRTNAQAYVTKGSRPWNDPEPKRRADGGEEDLPLLRAIILDFSAVNNVDVTSIQNLVDVRNQLNLRAAPLEVQWHFAHVRNRWTKRALAAAGFGFPSPCKNVAVIDGKEEVVSEIHNCGHRHDVEAGVEVCKDAVPCKKTQQWVEPEKGSCNDNPRSADGGSRPFFHIDLISALEKVDVYLARNPVV</sequence>
<feature type="transmembrane region" description="Helical" evidence="6">
    <location>
        <begin position="150"/>
        <end position="172"/>
    </location>
</feature>
<feature type="transmembrane region" description="Helical" evidence="6">
    <location>
        <begin position="263"/>
        <end position="286"/>
    </location>
</feature>
<dbReference type="GeneID" id="83174492"/>
<dbReference type="CDD" id="cd07042">
    <property type="entry name" value="STAS_SulP_like_sulfate_transporter"/>
    <property type="match status" value="1"/>
</dbReference>
<comment type="caution">
    <text evidence="8">The sequence shown here is derived from an EMBL/GenBank/DDBJ whole genome shotgun (WGS) entry which is preliminary data.</text>
</comment>
<feature type="compositionally biased region" description="Basic and acidic residues" evidence="5">
    <location>
        <begin position="574"/>
        <end position="584"/>
    </location>
</feature>
<dbReference type="PANTHER" id="PTHR11814">
    <property type="entry name" value="SULFATE TRANSPORTER"/>
    <property type="match status" value="1"/>
</dbReference>
<dbReference type="InterPro" id="IPR002645">
    <property type="entry name" value="STAS_dom"/>
</dbReference>
<dbReference type="OrthoDB" id="288203at2759"/>
<feature type="transmembrane region" description="Helical" evidence="6">
    <location>
        <begin position="119"/>
        <end position="138"/>
    </location>
</feature>
<dbReference type="FunFam" id="3.30.750.24:FF:000024">
    <property type="entry name" value="Sulfate permease 2"/>
    <property type="match status" value="1"/>
</dbReference>
<keyword evidence="2 6" id="KW-0812">Transmembrane</keyword>
<dbReference type="GO" id="GO:0016020">
    <property type="term" value="C:membrane"/>
    <property type="evidence" value="ECO:0007669"/>
    <property type="project" value="UniProtKB-SubCell"/>
</dbReference>
<feature type="transmembrane region" description="Helical" evidence="6">
    <location>
        <begin position="393"/>
        <end position="411"/>
    </location>
</feature>
<keyword evidence="3 6" id="KW-1133">Transmembrane helix</keyword>
<evidence type="ECO:0000313" key="8">
    <source>
        <dbReference type="EMBL" id="KAJ5218030.1"/>
    </source>
</evidence>
<dbReference type="Proteomes" id="UP001150904">
    <property type="component" value="Unassembled WGS sequence"/>
</dbReference>
<reference evidence="8" key="1">
    <citation type="submission" date="2022-12" db="EMBL/GenBank/DDBJ databases">
        <authorList>
            <person name="Petersen C."/>
        </authorList>
    </citation>
    <scope>NUCLEOTIDE SEQUENCE</scope>
    <source>
        <strain evidence="8">IBT 15544</strain>
    </source>
</reference>
<evidence type="ECO:0000256" key="5">
    <source>
        <dbReference type="SAM" id="MobiDB-lite"/>
    </source>
</evidence>
<dbReference type="NCBIfam" id="TIGR00815">
    <property type="entry name" value="sulP"/>
    <property type="match status" value="1"/>
</dbReference>
<protein>
    <recommendedName>
        <fullName evidence="7">STAS domain-containing protein</fullName>
    </recommendedName>
</protein>
<keyword evidence="4 6" id="KW-0472">Membrane</keyword>
<dbReference type="PROSITE" id="PS50801">
    <property type="entry name" value="STAS"/>
    <property type="match status" value="1"/>
</dbReference>
<organism evidence="8 9">
    <name type="scientific">Penicillium cinerascens</name>
    <dbReference type="NCBI Taxonomy" id="70096"/>
    <lineage>
        <taxon>Eukaryota</taxon>
        <taxon>Fungi</taxon>
        <taxon>Dikarya</taxon>
        <taxon>Ascomycota</taxon>
        <taxon>Pezizomycotina</taxon>
        <taxon>Eurotiomycetes</taxon>
        <taxon>Eurotiomycetidae</taxon>
        <taxon>Eurotiales</taxon>
        <taxon>Aspergillaceae</taxon>
        <taxon>Penicillium</taxon>
    </lineage>
</organism>
<feature type="transmembrane region" description="Helical" evidence="6">
    <location>
        <begin position="64"/>
        <end position="82"/>
    </location>
</feature>
<dbReference type="InterPro" id="IPR036513">
    <property type="entry name" value="STAS_dom_sf"/>
</dbReference>
<evidence type="ECO:0000256" key="6">
    <source>
        <dbReference type="SAM" id="Phobius"/>
    </source>
</evidence>
<evidence type="ECO:0000256" key="1">
    <source>
        <dbReference type="ARBA" id="ARBA00004141"/>
    </source>
</evidence>
<dbReference type="PROSITE" id="PS01130">
    <property type="entry name" value="SLC26A"/>
    <property type="match status" value="1"/>
</dbReference>
<evidence type="ECO:0000256" key="4">
    <source>
        <dbReference type="ARBA" id="ARBA00023136"/>
    </source>
</evidence>
<dbReference type="InterPro" id="IPR011547">
    <property type="entry name" value="SLC26A/SulP_dom"/>
</dbReference>
<evidence type="ECO:0000256" key="3">
    <source>
        <dbReference type="ARBA" id="ARBA00022989"/>
    </source>
</evidence>
<dbReference type="Pfam" id="PF01740">
    <property type="entry name" value="STAS"/>
    <property type="match status" value="1"/>
</dbReference>
<dbReference type="Pfam" id="PF00916">
    <property type="entry name" value="Sulfate_transp"/>
    <property type="match status" value="1"/>
</dbReference>
<feature type="transmembrane region" description="Helical" evidence="6">
    <location>
        <begin position="233"/>
        <end position="254"/>
    </location>
</feature>
<comment type="subcellular location">
    <subcellularLocation>
        <location evidence="1">Membrane</location>
        <topology evidence="1">Multi-pass membrane protein</topology>
    </subcellularLocation>
</comment>
<dbReference type="Gene3D" id="3.30.750.24">
    <property type="entry name" value="STAS domain"/>
    <property type="match status" value="1"/>
</dbReference>
<dbReference type="EMBL" id="JAPQKR010000004">
    <property type="protein sequence ID" value="KAJ5218030.1"/>
    <property type="molecule type" value="Genomic_DNA"/>
</dbReference>
<evidence type="ECO:0000313" key="9">
    <source>
        <dbReference type="Proteomes" id="UP001150904"/>
    </source>
</evidence>
<dbReference type="RefSeq" id="XP_058312603.1">
    <property type="nucleotide sequence ID" value="XM_058447192.1"/>
</dbReference>
<evidence type="ECO:0000256" key="2">
    <source>
        <dbReference type="ARBA" id="ARBA00022692"/>
    </source>
</evidence>
<feature type="transmembrane region" description="Helical" evidence="6">
    <location>
        <begin position="94"/>
        <end position="113"/>
    </location>
</feature>